<dbReference type="EMBL" id="JBBBNY010000002">
    <property type="protein sequence ID" value="MEI7036237.1"/>
    <property type="molecule type" value="Genomic_DNA"/>
</dbReference>
<gene>
    <name evidence="2" type="ORF">WAT24_05630</name>
</gene>
<sequence length="237" mass="26273">MTKTLCTLLAACCVAGAAHAAQPASVQDWLNPMLYPKNSRPFGKSISSWAELNWQWIYAQPLQHNPYLDPTGADCGTGQGGPVWHLAPIAAMTSGTYTRHCAIPRDKAVLLNIGSVTDDWPCPDPHFGPPPGQSLYDFLVADALTYNMVTELDVRLDGRPIFDPERYIYTSENLFAVKGDPSETAFDPCITGSYQPAVVYGYFMMFRPLSPGEHTIVRHNHDRNGTDMTYVYRLTVL</sequence>
<accession>A0ABU8JAX8</accession>
<dbReference type="Proteomes" id="UP001381174">
    <property type="component" value="Unassembled WGS sequence"/>
</dbReference>
<keyword evidence="1" id="KW-0732">Signal</keyword>
<reference evidence="2 3" key="1">
    <citation type="journal article" date="2014" name="Int. J. Syst. Evol. Microbiol.">
        <title>Fulvimonas yonginensis sp. nov., isolated from greenhouse soil, and emended description of the genus Fulvimonas.</title>
        <authorList>
            <person name="Ahn J.H."/>
            <person name="Kim S.J."/>
            <person name="Weon H.Y."/>
            <person name="Hong S.B."/>
            <person name="Seok S.J."/>
            <person name="Kwon S.W."/>
        </authorList>
    </citation>
    <scope>NUCLEOTIDE SEQUENCE [LARGE SCALE GENOMIC DNA]</scope>
    <source>
        <strain evidence="2 3">KACC 16952</strain>
    </source>
</reference>
<proteinExistence type="predicted"/>
<dbReference type="RefSeq" id="WP_336806842.1">
    <property type="nucleotide sequence ID" value="NZ_JBBBNY010000002.1"/>
</dbReference>
<evidence type="ECO:0000313" key="2">
    <source>
        <dbReference type="EMBL" id="MEI7036237.1"/>
    </source>
</evidence>
<comment type="caution">
    <text evidence="2">The sequence shown here is derived from an EMBL/GenBank/DDBJ whole genome shotgun (WGS) entry which is preliminary data.</text>
</comment>
<protein>
    <submittedName>
        <fullName evidence="2">Uncharacterized protein</fullName>
    </submittedName>
</protein>
<feature type="signal peptide" evidence="1">
    <location>
        <begin position="1"/>
        <end position="20"/>
    </location>
</feature>
<evidence type="ECO:0000256" key="1">
    <source>
        <dbReference type="SAM" id="SignalP"/>
    </source>
</evidence>
<feature type="chain" id="PRO_5045884515" evidence="1">
    <location>
        <begin position="21"/>
        <end position="237"/>
    </location>
</feature>
<name>A0ABU8JAX8_9GAMM</name>
<organism evidence="2 3">
    <name type="scientific">Fulvimonas yonginensis</name>
    <dbReference type="NCBI Taxonomy" id="1495200"/>
    <lineage>
        <taxon>Bacteria</taxon>
        <taxon>Pseudomonadati</taxon>
        <taxon>Pseudomonadota</taxon>
        <taxon>Gammaproteobacteria</taxon>
        <taxon>Lysobacterales</taxon>
        <taxon>Rhodanobacteraceae</taxon>
        <taxon>Fulvimonas</taxon>
    </lineage>
</organism>
<keyword evidence="3" id="KW-1185">Reference proteome</keyword>
<evidence type="ECO:0000313" key="3">
    <source>
        <dbReference type="Proteomes" id="UP001381174"/>
    </source>
</evidence>